<dbReference type="InterPro" id="IPR016181">
    <property type="entry name" value="Acyl_CoA_acyltransferase"/>
</dbReference>
<dbReference type="EMBL" id="JBEPMK010000002">
    <property type="protein sequence ID" value="MET3644147.1"/>
    <property type="molecule type" value="Genomic_DNA"/>
</dbReference>
<sequence length="155" mass="17735">MIRRAEQADIPVLNRLLQQILQVHHVARPDIFKAEGQKFTTSQLEELLKNEDKPVFVYEKNGEILGHLFCEIGQADGHVLEHVKTLFIDDLCVDQAARGQAIGQQLMDFARAYAKEIGCHNLTLDVWNDNAGATRFYERLGMTPQKTRMEMILED</sequence>
<dbReference type="InterPro" id="IPR000182">
    <property type="entry name" value="GNAT_dom"/>
</dbReference>
<evidence type="ECO:0000256" key="2">
    <source>
        <dbReference type="ARBA" id="ARBA00023315"/>
    </source>
</evidence>
<dbReference type="Gene3D" id="3.40.630.30">
    <property type="match status" value="1"/>
</dbReference>
<feature type="domain" description="N-acetyltransferase" evidence="3">
    <location>
        <begin position="1"/>
        <end position="155"/>
    </location>
</feature>
<proteinExistence type="predicted"/>
<evidence type="ECO:0000256" key="1">
    <source>
        <dbReference type="ARBA" id="ARBA00022679"/>
    </source>
</evidence>
<keyword evidence="5" id="KW-1185">Reference proteome</keyword>
<keyword evidence="1" id="KW-0808">Transferase</keyword>
<protein>
    <submittedName>
        <fullName evidence="4">Ribosomal protein S18 acetylase RimI-like enzyme</fullName>
    </submittedName>
</protein>
<accession>A0ABV2JJQ4</accession>
<evidence type="ECO:0000313" key="5">
    <source>
        <dbReference type="Proteomes" id="UP001549055"/>
    </source>
</evidence>
<evidence type="ECO:0000313" key="4">
    <source>
        <dbReference type="EMBL" id="MET3644147.1"/>
    </source>
</evidence>
<dbReference type="PANTHER" id="PTHR43877:SF1">
    <property type="entry name" value="ACETYLTRANSFERASE"/>
    <property type="match status" value="1"/>
</dbReference>
<dbReference type="CDD" id="cd04301">
    <property type="entry name" value="NAT_SF"/>
    <property type="match status" value="1"/>
</dbReference>
<dbReference type="PANTHER" id="PTHR43877">
    <property type="entry name" value="AMINOALKYLPHOSPHONATE N-ACETYLTRANSFERASE-RELATED-RELATED"/>
    <property type="match status" value="1"/>
</dbReference>
<gene>
    <name evidence="4" type="ORF">ABID27_000769</name>
</gene>
<dbReference type="SUPFAM" id="SSF55729">
    <property type="entry name" value="Acyl-CoA N-acyltransferases (Nat)"/>
    <property type="match status" value="1"/>
</dbReference>
<evidence type="ECO:0000259" key="3">
    <source>
        <dbReference type="PROSITE" id="PS51186"/>
    </source>
</evidence>
<keyword evidence="2" id="KW-0012">Acyltransferase</keyword>
<dbReference type="Pfam" id="PF00583">
    <property type="entry name" value="Acetyltransf_1"/>
    <property type="match status" value="1"/>
</dbReference>
<dbReference type="Proteomes" id="UP001549055">
    <property type="component" value="Unassembled WGS sequence"/>
</dbReference>
<dbReference type="PROSITE" id="PS51186">
    <property type="entry name" value="GNAT"/>
    <property type="match status" value="1"/>
</dbReference>
<reference evidence="4 5" key="1">
    <citation type="submission" date="2024-06" db="EMBL/GenBank/DDBJ databases">
        <title>Genomic Encyclopedia of Type Strains, Phase IV (KMG-IV): sequencing the most valuable type-strain genomes for metagenomic binning, comparative biology and taxonomic classification.</title>
        <authorList>
            <person name="Goeker M."/>
        </authorList>
    </citation>
    <scope>NUCLEOTIDE SEQUENCE [LARGE SCALE GENOMIC DNA]</scope>
    <source>
        <strain evidence="4 5">DSM 15349</strain>
    </source>
</reference>
<name>A0ABV2JJQ4_9STRE</name>
<dbReference type="InterPro" id="IPR050832">
    <property type="entry name" value="Bact_Acetyltransf"/>
</dbReference>
<comment type="caution">
    <text evidence="4">The sequence shown here is derived from an EMBL/GenBank/DDBJ whole genome shotgun (WGS) entry which is preliminary data.</text>
</comment>
<organism evidence="4 5">
    <name type="scientific">Streptococcus gallinaceus</name>
    <dbReference type="NCBI Taxonomy" id="165758"/>
    <lineage>
        <taxon>Bacteria</taxon>
        <taxon>Bacillati</taxon>
        <taxon>Bacillota</taxon>
        <taxon>Bacilli</taxon>
        <taxon>Lactobacillales</taxon>
        <taxon>Streptococcaceae</taxon>
        <taxon>Streptococcus</taxon>
    </lineage>
</organism>